<dbReference type="InterPro" id="IPR027417">
    <property type="entry name" value="P-loop_NTPase"/>
</dbReference>
<dbReference type="GO" id="GO:0005524">
    <property type="term" value="F:ATP binding"/>
    <property type="evidence" value="ECO:0007669"/>
    <property type="project" value="UniProtKB-KW"/>
</dbReference>
<gene>
    <name evidence="1" type="ORF">D1010_02260</name>
</gene>
<dbReference type="PANTHER" id="PTHR42939:SF1">
    <property type="entry name" value="ABC TRANSPORTER ATP-BINDING PROTEIN ALBC-RELATED"/>
    <property type="match status" value="1"/>
</dbReference>
<dbReference type="RefSeq" id="WP_146994270.1">
    <property type="nucleotide sequence ID" value="NZ_BJTX01000016.1"/>
</dbReference>
<dbReference type="AlphaFoldDB" id="A0A510TTZ2"/>
<organism evidence="1 2">
    <name type="scientific">Schleiferilactobacillus harbinensis</name>
    <dbReference type="NCBI Taxonomy" id="304207"/>
    <lineage>
        <taxon>Bacteria</taxon>
        <taxon>Bacillati</taxon>
        <taxon>Bacillota</taxon>
        <taxon>Bacilli</taxon>
        <taxon>Lactobacillales</taxon>
        <taxon>Lactobacillaceae</taxon>
        <taxon>Schleiferilactobacillus</taxon>
    </lineage>
</organism>
<dbReference type="PANTHER" id="PTHR42939">
    <property type="entry name" value="ABC TRANSPORTER ATP-BINDING PROTEIN ALBC-RELATED"/>
    <property type="match status" value="1"/>
</dbReference>
<dbReference type="Pfam" id="PF00005">
    <property type="entry name" value="ABC_tran"/>
    <property type="match status" value="1"/>
</dbReference>
<dbReference type="SMART" id="SM00382">
    <property type="entry name" value="AAA"/>
    <property type="match status" value="1"/>
</dbReference>
<evidence type="ECO:0000313" key="2">
    <source>
        <dbReference type="Proteomes" id="UP000326779"/>
    </source>
</evidence>
<dbReference type="GO" id="GO:0016887">
    <property type="term" value="F:ATP hydrolysis activity"/>
    <property type="evidence" value="ECO:0007669"/>
    <property type="project" value="InterPro"/>
</dbReference>
<sequence length="215" mass="23835">MTQIALRNMTVMVKKRILLENVAITVNDGETVWLRGPNGSGKSTVLKLMAGLLRAQTGTVLVNGQALLPGHFLANAGVIINTPVFIPSLSGFANLQMLAAIRHMISDDDIRQRMQRLGLNPQDRMRVRQYSTGMNQKLGIIQAVMEKPVILLLDEPLNGLDKAAKQQVIDLLRTMQQETPNLTMVMVSHEEEIAPLVTRRLLIDGLQVIPDDDQQ</sequence>
<dbReference type="InterPro" id="IPR003593">
    <property type="entry name" value="AAA+_ATPase"/>
</dbReference>
<protein>
    <submittedName>
        <fullName evidence="1">ATP-binding cassette domain-containing protein</fullName>
    </submittedName>
</protein>
<dbReference type="KEGG" id="lhb:D1010_02260"/>
<reference evidence="1 2" key="1">
    <citation type="submission" date="2019-10" db="EMBL/GenBank/DDBJ databases">
        <title>The completed genome of Lactobacillus harbinensis M1.</title>
        <authorList>
            <person name="Zheng Y."/>
        </authorList>
    </citation>
    <scope>NUCLEOTIDE SEQUENCE [LARGE SCALE GENOMIC DNA]</scope>
    <source>
        <strain evidence="1 2">M1</strain>
    </source>
</reference>
<dbReference type="SUPFAM" id="SSF52540">
    <property type="entry name" value="P-loop containing nucleoside triphosphate hydrolases"/>
    <property type="match status" value="1"/>
</dbReference>
<keyword evidence="1" id="KW-0067">ATP-binding</keyword>
<dbReference type="Gene3D" id="3.40.50.300">
    <property type="entry name" value="P-loop containing nucleotide triphosphate hydrolases"/>
    <property type="match status" value="1"/>
</dbReference>
<dbReference type="InterPro" id="IPR003439">
    <property type="entry name" value="ABC_transporter-like_ATP-bd"/>
</dbReference>
<accession>A0A510TTZ2</accession>
<evidence type="ECO:0000313" key="1">
    <source>
        <dbReference type="EMBL" id="QFR22364.1"/>
    </source>
</evidence>
<proteinExistence type="predicted"/>
<dbReference type="EMBL" id="CP045143">
    <property type="protein sequence ID" value="QFR22364.1"/>
    <property type="molecule type" value="Genomic_DNA"/>
</dbReference>
<dbReference type="InterPro" id="IPR051782">
    <property type="entry name" value="ABC_Transporter_VariousFunc"/>
</dbReference>
<dbReference type="PROSITE" id="PS50893">
    <property type="entry name" value="ABC_TRANSPORTER_2"/>
    <property type="match status" value="1"/>
</dbReference>
<name>A0A510TTZ2_9LACO</name>
<keyword evidence="1" id="KW-0547">Nucleotide-binding</keyword>
<dbReference type="Proteomes" id="UP000326779">
    <property type="component" value="Chromosome"/>
</dbReference>